<dbReference type="InterPro" id="IPR015109">
    <property type="entry name" value="Restrct_endonuc_II_EcoRII_C"/>
</dbReference>
<dbReference type="Proteomes" id="UP000322025">
    <property type="component" value="Unassembled WGS sequence"/>
</dbReference>
<keyword evidence="2" id="KW-0540">Nuclease</keyword>
<dbReference type="Pfam" id="PF09019">
    <property type="entry name" value="EcoRII-C"/>
    <property type="match status" value="1"/>
</dbReference>
<comment type="caution">
    <text evidence="2">The sequence shown here is derived from an EMBL/GenBank/DDBJ whole genome shotgun (WGS) entry which is preliminary data.</text>
</comment>
<evidence type="ECO:0000313" key="2">
    <source>
        <dbReference type="EMBL" id="KAA8500535.1"/>
    </source>
</evidence>
<dbReference type="RefSeq" id="WP_150311410.1">
    <property type="nucleotide sequence ID" value="NZ_VMSO01000022.1"/>
</dbReference>
<accession>A0A5M9I043</accession>
<dbReference type="GO" id="GO:0003677">
    <property type="term" value="F:DNA binding"/>
    <property type="evidence" value="ECO:0007669"/>
    <property type="project" value="InterPro"/>
</dbReference>
<evidence type="ECO:0000259" key="1">
    <source>
        <dbReference type="Pfam" id="PF09019"/>
    </source>
</evidence>
<dbReference type="AlphaFoldDB" id="A0A5M9I043"/>
<dbReference type="GO" id="GO:0009307">
    <property type="term" value="P:DNA restriction-modification system"/>
    <property type="evidence" value="ECO:0007669"/>
    <property type="project" value="InterPro"/>
</dbReference>
<organism evidence="2 3">
    <name type="scientific">Mediterraneibacter catenae</name>
    <dbReference type="NCBI Taxonomy" id="2594882"/>
    <lineage>
        <taxon>Bacteria</taxon>
        <taxon>Bacillati</taxon>
        <taxon>Bacillota</taxon>
        <taxon>Clostridia</taxon>
        <taxon>Lachnospirales</taxon>
        <taxon>Lachnospiraceae</taxon>
        <taxon>Mediterraneibacter</taxon>
    </lineage>
</organism>
<sequence length="412" mass="48031">METGYLNKYFSGVAVKKLSEVETNLKVSNQHEYNAKKPMDQIFGTEVPKKEFDSLFLYMNDEDTISADGKLTWYDARYNHPTRTEWRLYYPTTEVSKQAKTGDSLFICKKTDGTLLIIIAQKDSTIESQLYWLFGVEKNSADKFVSKTDFDTGNDEIEFAARTILEQIGIEYEDKSIESYLEPLLSEFNGGFPSTKEFSEYARNTVTDVDPIGDPDITLVKWVNREEALFKLLEQYLIKERLRRGFVVQGEVDVDAFIQFSLSVHNRRKSRAGLSLENHIEALLKSQNIIYTHTPITENKSKPDFIFPCIEAYRDLRYDSTYLTMLGAKSTCKDRWRQVLSEADRIEKKHLLTLESAISENQTNEMIDKQLQLVVPLPIHDTYSTTQRMWLYTMKMFLEEVKEKQKFYESRM</sequence>
<proteinExistence type="predicted"/>
<gene>
    <name evidence="2" type="ORF">FNY66_12870</name>
</gene>
<keyword evidence="3" id="KW-1185">Reference proteome</keyword>
<feature type="domain" description="Restriction endonuclease type II EcoRII C-terminal" evidence="1">
    <location>
        <begin position="230"/>
        <end position="398"/>
    </location>
</feature>
<dbReference type="InterPro" id="IPR011335">
    <property type="entry name" value="Restrct_endonuc-II-like"/>
</dbReference>
<keyword evidence="2" id="KW-0378">Hydrolase</keyword>
<dbReference type="Gene3D" id="3.40.91.80">
    <property type="match status" value="1"/>
</dbReference>
<dbReference type="InterPro" id="IPR038365">
    <property type="entry name" value="EcoRII_C_sf"/>
</dbReference>
<dbReference type="OrthoDB" id="9797574at2"/>
<reference evidence="2" key="1">
    <citation type="submission" date="2019-07" db="EMBL/GenBank/DDBJ databases">
        <authorList>
            <person name="Wongkuna S."/>
            <person name="Scaria J."/>
        </authorList>
    </citation>
    <scope>NUCLEOTIDE SEQUENCE [LARGE SCALE GENOMIC DNA]</scope>
    <source>
        <strain evidence="2">SW178</strain>
    </source>
</reference>
<name>A0A5M9I043_9FIRM</name>
<dbReference type="SUPFAM" id="SSF52980">
    <property type="entry name" value="Restriction endonuclease-like"/>
    <property type="match status" value="1"/>
</dbReference>
<evidence type="ECO:0000313" key="3">
    <source>
        <dbReference type="Proteomes" id="UP000322025"/>
    </source>
</evidence>
<keyword evidence="2" id="KW-0255">Endonuclease</keyword>
<dbReference type="GO" id="GO:0009036">
    <property type="term" value="F:type II site-specific deoxyribonuclease activity"/>
    <property type="evidence" value="ECO:0007669"/>
    <property type="project" value="InterPro"/>
</dbReference>
<protein>
    <submittedName>
        <fullName evidence="2">Restriction endonuclease</fullName>
    </submittedName>
</protein>
<dbReference type="EMBL" id="VMSO01000022">
    <property type="protein sequence ID" value="KAA8500535.1"/>
    <property type="molecule type" value="Genomic_DNA"/>
</dbReference>